<reference evidence="5 6" key="1">
    <citation type="submission" date="2024-02" db="EMBL/GenBank/DDBJ databases">
        <title>FIRST GENOME SEQUENCES OF Leishmania (Viannia) shawi, Leishmania (Viannia) lindenbergi AND Leishmania (Viannia) utingensis.</title>
        <authorList>
            <person name="Resadore F."/>
            <person name="Custodio M.G.F."/>
            <person name="Boite M.C."/>
            <person name="Cupolillo E."/>
            <person name="Ferreira G.E.M."/>
        </authorList>
    </citation>
    <scope>NUCLEOTIDE SEQUENCE [LARGE SCALE GENOMIC DNA]</scope>
    <source>
        <strain evidence="5 6">MHOM/BR/1966/M15733</strain>
    </source>
</reference>
<name>A0AAW3ATB3_9TRYP</name>
<dbReference type="EMBL" id="JBAMZK010000010">
    <property type="protein sequence ID" value="KAL0511489.1"/>
    <property type="molecule type" value="Genomic_DNA"/>
</dbReference>
<sequence>MLADSFPPSLCLAPSSSHDSFSWSSCLAFSLHFWFAFAASRAAMWMRCFYCAARSTSDIMTEQDVVACEALRVLGRNPFEGITVKRRLRQLLQTHQGRDKLFKVAQYLLRIRLWWNSVDFNVNYVPGEDFSRMERNLMTIVNSRRMFRLGRFFGEFVRMRVTLIKASELVCIPVNGGQWVALFIQCQMLLDMFARGLLFVKSFLEDVAFLVQKGFFHSNVAGRLIYVATRCGLPVLTIDLFLNTLRLYQGILDASAIKPSNEIMFSEESFSLLSKYDRVDKLRRKLASTTDEKLKEVHKDEQLAANDINDENVVYVGSYAELLWTDFELHWICVTEAKLLLDIFVALSGLRGWKLQGPVSAAGLLSGLCSVYRVWTYGR</sequence>
<protein>
    <submittedName>
        <fullName evidence="5">Uncharacterized protein</fullName>
    </submittedName>
</protein>
<keyword evidence="6" id="KW-1185">Reference proteome</keyword>
<dbReference type="GO" id="GO:0016559">
    <property type="term" value="P:peroxisome fission"/>
    <property type="evidence" value="ECO:0007669"/>
    <property type="project" value="InterPro"/>
</dbReference>
<evidence type="ECO:0000313" key="6">
    <source>
        <dbReference type="Proteomes" id="UP001500131"/>
    </source>
</evidence>
<proteinExistence type="predicted"/>
<keyword evidence="3" id="KW-0576">Peroxisome</keyword>
<comment type="caution">
    <text evidence="5">The sequence shown here is derived from an EMBL/GenBank/DDBJ whole genome shotgun (WGS) entry which is preliminary data.</text>
</comment>
<evidence type="ECO:0000256" key="1">
    <source>
        <dbReference type="ARBA" id="ARBA00022593"/>
    </source>
</evidence>
<keyword evidence="1" id="KW-0962">Peroxisome biogenesis</keyword>
<evidence type="ECO:0000256" key="2">
    <source>
        <dbReference type="ARBA" id="ARBA00023136"/>
    </source>
</evidence>
<dbReference type="Proteomes" id="UP001500131">
    <property type="component" value="Unassembled WGS sequence"/>
</dbReference>
<evidence type="ECO:0000313" key="5">
    <source>
        <dbReference type="EMBL" id="KAL0511489.1"/>
    </source>
</evidence>
<evidence type="ECO:0000256" key="3">
    <source>
        <dbReference type="ARBA" id="ARBA00023140"/>
    </source>
</evidence>
<comment type="subcellular location">
    <subcellularLocation>
        <location evidence="4">Peroxisome membrane</location>
    </subcellularLocation>
</comment>
<dbReference type="PANTHER" id="PTHR12652:SF50">
    <property type="entry name" value="PEROXIN 11"/>
    <property type="match status" value="1"/>
</dbReference>
<dbReference type="Pfam" id="PF05648">
    <property type="entry name" value="PEX11"/>
    <property type="match status" value="1"/>
</dbReference>
<dbReference type="PANTHER" id="PTHR12652">
    <property type="entry name" value="PEROXISOMAL BIOGENESIS FACTOR 11"/>
    <property type="match status" value="1"/>
</dbReference>
<gene>
    <name evidence="5" type="ORF">Q4I31_001456</name>
</gene>
<dbReference type="InterPro" id="IPR008733">
    <property type="entry name" value="PEX11"/>
</dbReference>
<accession>A0AAW3ATB3</accession>
<dbReference type="AlphaFoldDB" id="A0AAW3ATB3"/>
<dbReference type="GO" id="GO:0005778">
    <property type="term" value="C:peroxisomal membrane"/>
    <property type="evidence" value="ECO:0007669"/>
    <property type="project" value="UniProtKB-SubCell"/>
</dbReference>
<keyword evidence="2" id="KW-0472">Membrane</keyword>
<evidence type="ECO:0000256" key="4">
    <source>
        <dbReference type="ARBA" id="ARBA00046271"/>
    </source>
</evidence>
<organism evidence="5 6">
    <name type="scientific">Leishmania lindenbergi</name>
    <dbReference type="NCBI Taxonomy" id="651832"/>
    <lineage>
        <taxon>Eukaryota</taxon>
        <taxon>Discoba</taxon>
        <taxon>Euglenozoa</taxon>
        <taxon>Kinetoplastea</taxon>
        <taxon>Metakinetoplastina</taxon>
        <taxon>Trypanosomatida</taxon>
        <taxon>Trypanosomatidae</taxon>
        <taxon>Leishmaniinae</taxon>
        <taxon>Leishmania</taxon>
    </lineage>
</organism>